<dbReference type="RefSeq" id="WP_218030829.1">
    <property type="nucleotide sequence ID" value="NZ_BIFQ01000001.1"/>
</dbReference>
<dbReference type="InterPro" id="IPR050542">
    <property type="entry name" value="Glycosyl_Hydrlase18_Chitinase"/>
</dbReference>
<dbReference type="EMBL" id="BIFQ01000001">
    <property type="protein sequence ID" value="GCE03475.1"/>
    <property type="molecule type" value="Genomic_DNA"/>
</dbReference>
<dbReference type="AlphaFoldDB" id="A0A401Z9F0"/>
<dbReference type="PROSITE" id="PS51910">
    <property type="entry name" value="GH18_2"/>
    <property type="match status" value="1"/>
</dbReference>
<accession>A0A401Z9F0</accession>
<dbReference type="PANTHER" id="PTHR45708">
    <property type="entry name" value="ENDOCHITINASE"/>
    <property type="match status" value="1"/>
</dbReference>
<keyword evidence="7" id="KW-1185">Reference proteome</keyword>
<organism evidence="6 7">
    <name type="scientific">Dictyobacter aurantiacus</name>
    <dbReference type="NCBI Taxonomy" id="1936993"/>
    <lineage>
        <taxon>Bacteria</taxon>
        <taxon>Bacillati</taxon>
        <taxon>Chloroflexota</taxon>
        <taxon>Ktedonobacteria</taxon>
        <taxon>Ktedonobacterales</taxon>
        <taxon>Dictyobacteraceae</taxon>
        <taxon>Dictyobacter</taxon>
    </lineage>
</organism>
<dbReference type="InterPro" id="IPR017853">
    <property type="entry name" value="GH"/>
</dbReference>
<dbReference type="GO" id="GO:0008061">
    <property type="term" value="F:chitin binding"/>
    <property type="evidence" value="ECO:0007669"/>
    <property type="project" value="InterPro"/>
</dbReference>
<dbReference type="Proteomes" id="UP000287224">
    <property type="component" value="Unassembled WGS sequence"/>
</dbReference>
<dbReference type="InterPro" id="IPR001579">
    <property type="entry name" value="Glyco_hydro_18_chit_AS"/>
</dbReference>
<feature type="domain" description="GH18" evidence="5">
    <location>
        <begin position="569"/>
        <end position="871"/>
    </location>
</feature>
<evidence type="ECO:0000259" key="5">
    <source>
        <dbReference type="PROSITE" id="PS51910"/>
    </source>
</evidence>
<dbReference type="Gene3D" id="3.20.20.80">
    <property type="entry name" value="Glycosidases"/>
    <property type="match status" value="1"/>
</dbReference>
<proteinExistence type="predicted"/>
<dbReference type="SUPFAM" id="SSF50939">
    <property type="entry name" value="Sialidases"/>
    <property type="match status" value="1"/>
</dbReference>
<evidence type="ECO:0000256" key="3">
    <source>
        <dbReference type="ARBA" id="ARBA00023295"/>
    </source>
</evidence>
<dbReference type="PANTHER" id="PTHR45708:SF49">
    <property type="entry name" value="ENDOCHITINASE"/>
    <property type="match status" value="1"/>
</dbReference>
<dbReference type="InterPro" id="IPR036278">
    <property type="entry name" value="Sialidase_sf"/>
</dbReference>
<keyword evidence="3 4" id="KW-0326">Glycosidase</keyword>
<comment type="caution">
    <text evidence="6">The sequence shown here is derived from an EMBL/GenBank/DDBJ whole genome shotgun (WGS) entry which is preliminary data.</text>
</comment>
<keyword evidence="2 4" id="KW-0378">Hydrolase</keyword>
<dbReference type="Pfam" id="PF00704">
    <property type="entry name" value="Glyco_hydro_18"/>
    <property type="match status" value="1"/>
</dbReference>
<dbReference type="SUPFAM" id="SSF51445">
    <property type="entry name" value="(Trans)glycosidases"/>
    <property type="match status" value="1"/>
</dbReference>
<dbReference type="EC" id="3.2.1.14" evidence="1"/>
<name>A0A401Z9F0_9CHLR</name>
<dbReference type="GO" id="GO:0005975">
    <property type="term" value="P:carbohydrate metabolic process"/>
    <property type="evidence" value="ECO:0007669"/>
    <property type="project" value="InterPro"/>
</dbReference>
<reference evidence="7" key="1">
    <citation type="submission" date="2018-12" db="EMBL/GenBank/DDBJ databases">
        <title>Tengunoibacter tsumagoiensis gen. nov., sp. nov., Dictyobacter kobayashii sp. nov., D. alpinus sp. nov., and D. joshuensis sp. nov. and description of Dictyobacteraceae fam. nov. within the order Ktedonobacterales isolated from Tengu-no-mugimeshi.</title>
        <authorList>
            <person name="Wang C.M."/>
            <person name="Zheng Y."/>
            <person name="Sakai Y."/>
            <person name="Toyoda A."/>
            <person name="Minakuchi Y."/>
            <person name="Abe K."/>
            <person name="Yokota A."/>
            <person name="Yabe S."/>
        </authorList>
    </citation>
    <scope>NUCLEOTIDE SEQUENCE [LARGE SCALE GENOMIC DNA]</scope>
    <source>
        <strain evidence="7">S-27</strain>
    </source>
</reference>
<dbReference type="CDD" id="cd02871">
    <property type="entry name" value="GH18_chitinase_D-like"/>
    <property type="match status" value="1"/>
</dbReference>
<dbReference type="GO" id="GO:0008843">
    <property type="term" value="F:endochitinase activity"/>
    <property type="evidence" value="ECO:0007669"/>
    <property type="project" value="UniProtKB-EC"/>
</dbReference>
<protein>
    <recommendedName>
        <fullName evidence="1">chitinase</fullName>
        <ecNumber evidence="1">3.2.1.14</ecNumber>
    </recommendedName>
</protein>
<evidence type="ECO:0000256" key="2">
    <source>
        <dbReference type="ARBA" id="ARBA00022801"/>
    </source>
</evidence>
<dbReference type="Gene3D" id="2.130.10.10">
    <property type="entry name" value="YVTN repeat-like/Quinoprotein amine dehydrogenase"/>
    <property type="match status" value="1"/>
</dbReference>
<dbReference type="InterPro" id="IPR001223">
    <property type="entry name" value="Glyco_hydro18_cat"/>
</dbReference>
<evidence type="ECO:0000313" key="6">
    <source>
        <dbReference type="EMBL" id="GCE03475.1"/>
    </source>
</evidence>
<dbReference type="InterPro" id="IPR011583">
    <property type="entry name" value="Chitinase_II/V-like_cat"/>
</dbReference>
<dbReference type="InterPro" id="IPR015943">
    <property type="entry name" value="WD40/YVTN_repeat-like_dom_sf"/>
</dbReference>
<sequence>MMEEQPSPPRQKRKLFALLLLVITAPLMMGALCNLGPPTSNLQAPGGMQFSNSNTFSANNFNHLKMFDENNGWATTIDAVMRTTDGGKTWVEVTPADWEASDQSKPNLQGIIATCFLDANHAWLAVAEKMSQADMNAQATAMSNIAANPVPTVDVHGQPSIDTSHMPTISMSIYVRSTVDGGKTWMTSNTLSIDNPAGSSEIHFINPHEGWMELATKIASSGTSVGNLYHTTDGGVTWDSQTTNLTGTGASVASVISAQDGVTGMTVASSAPCPPDSQGPLSYSPCAQDDGSTVQGCTVTPTQSIVGWAGAVNTGHTLLMDTRDGIDWSQDYTNALLAPGGAPDQNNDSFFVSSPPTIFGDGSGIVPVQINPKGGDLSHLFVHLFSMKIDPTGSYTITDAGPTSNFDSPIVDLAHTLSAPDAQHVFVIGYEYNTNGNTDGNANLYELVNGGWQKLNVQPDATIPSQQSGPFNVSLVNLNFISDNEGWATSGESLYHIIIHGASATLSLISTAITDQGNLTDPSVAADRYTLIKREPGKLIPAPKNPPACYTKNTTSNPGPSTSSGLPAHTLTGYWQNFTNGAKPLRLTDINTNYDLIAVAFANADPTNEGGVTFSVDPNLSRALGGYSDTQFISDIASLHQQGKKVILSVGGQNGSISVASATAATNFAHSVYSLMQKYGFDGVDIDLENGLNATYMASALQQLSDLVQSGQQSSMGVSPNSVTHLIITLAPQTVDMQSTQASYFQLALKIKHILTIVNMQYYNSGTMSGCDGNVYSEGSVDFLTAQACLQAQGGLSPSQIGLGLPASTPAAGSGYVNPSVVKSAISCLSSGQSCGSFKPSQNYAIQDVMIWSINWDAFNNYNFAKTVKGG</sequence>
<dbReference type="PROSITE" id="PS01095">
    <property type="entry name" value="GH18_1"/>
    <property type="match status" value="1"/>
</dbReference>
<evidence type="ECO:0000256" key="1">
    <source>
        <dbReference type="ARBA" id="ARBA00012729"/>
    </source>
</evidence>
<evidence type="ECO:0000256" key="4">
    <source>
        <dbReference type="RuleBase" id="RU000489"/>
    </source>
</evidence>
<evidence type="ECO:0000313" key="7">
    <source>
        <dbReference type="Proteomes" id="UP000287224"/>
    </source>
</evidence>
<gene>
    <name evidence="6" type="ORF">KDAU_08040</name>
</gene>
<dbReference type="SMART" id="SM00636">
    <property type="entry name" value="Glyco_18"/>
    <property type="match status" value="1"/>
</dbReference>